<evidence type="ECO:0000259" key="5">
    <source>
        <dbReference type="Pfam" id="PF24883"/>
    </source>
</evidence>
<dbReference type="Pfam" id="PF24883">
    <property type="entry name" value="NPHP3_N"/>
    <property type="match status" value="1"/>
</dbReference>
<dbReference type="AlphaFoldDB" id="A0AAN6XX57"/>
<dbReference type="Gene3D" id="3.40.50.300">
    <property type="entry name" value="P-loop containing nucleotide triphosphate hydrolases"/>
    <property type="match status" value="1"/>
</dbReference>
<dbReference type="InterPro" id="IPR056884">
    <property type="entry name" value="NPHP3-like_N"/>
</dbReference>
<dbReference type="Pfam" id="PF12796">
    <property type="entry name" value="Ank_2"/>
    <property type="match status" value="1"/>
</dbReference>
<organism evidence="6 7">
    <name type="scientific">Rhypophila decipiens</name>
    <dbReference type="NCBI Taxonomy" id="261697"/>
    <lineage>
        <taxon>Eukaryota</taxon>
        <taxon>Fungi</taxon>
        <taxon>Dikarya</taxon>
        <taxon>Ascomycota</taxon>
        <taxon>Pezizomycotina</taxon>
        <taxon>Sordariomycetes</taxon>
        <taxon>Sordariomycetidae</taxon>
        <taxon>Sordariales</taxon>
        <taxon>Naviculisporaceae</taxon>
        <taxon>Rhypophila</taxon>
    </lineage>
</organism>
<dbReference type="Proteomes" id="UP001301769">
    <property type="component" value="Unassembled WGS sequence"/>
</dbReference>
<dbReference type="InterPro" id="IPR027417">
    <property type="entry name" value="P-loop_NTPase"/>
</dbReference>
<name>A0AAN6XX57_9PEZI</name>
<accession>A0AAN6XX57</accession>
<dbReference type="Pfam" id="PF23239">
    <property type="entry name" value="DUF7069"/>
    <property type="match status" value="1"/>
</dbReference>
<dbReference type="InterPro" id="IPR036770">
    <property type="entry name" value="Ankyrin_rpt-contain_sf"/>
</dbReference>
<feature type="domain" description="GPI inositol-deacylase winged helix" evidence="3">
    <location>
        <begin position="237"/>
        <end position="327"/>
    </location>
</feature>
<keyword evidence="7" id="KW-1185">Reference proteome</keyword>
<gene>
    <name evidence="6" type="ORF">QBC37DRAFT_393615</name>
</gene>
<dbReference type="PROSITE" id="PS50088">
    <property type="entry name" value="ANK_REPEAT"/>
    <property type="match status" value="1"/>
</dbReference>
<evidence type="ECO:0000259" key="4">
    <source>
        <dbReference type="Pfam" id="PF23239"/>
    </source>
</evidence>
<keyword evidence="1" id="KW-0677">Repeat</keyword>
<sequence>MADPGCGKSHLARHLVDGILPPSRTSRTRSTCYFFFKDDFEEQKTAENALRCILRQLFDRLPILLSDALVAQFEKGGERYFQSFANLWKTFLALVAINAEKGKETICILDALDECQDEGSLKFLLTSRPDGDIEHQFQGIKKIYPTIHLKGDTGAEVQKISREIELVVDNRLEELARERQLSAKERETLRVAIRSMQNRTYLWVHLIFEYIRASVGITAGSLAAVAHTLPQTVEEAYEKMLVRSPNVDKAKELLQIVLAATRPLTLPEAVIALAVKEEDREWDDLDMEPEHRFRDTVRAICGQFVVVIDSRIYLIHQTARQFLLPSSQAGSKTAGSNPTCIWYLRLRRDKNHTPRDKPIEEEEDRAREAFVEYAVITWTLHYRDSWILSDDVLQSQAQELFPFDGHSFESLPWYRDYYTIMARHQGTAEAETPESCHHDTITPFLVLVLSYFGLEGLLEKFLQENENCRADGCDHDHRRDALSWACVRGHEKVVRVLLAHISKSQGFPKRIVKWEERIVVNRPDKYGRRPLHYAAEHGNENMVNMLLENHADKHCVDYWGLTPITWAEYNRRENIVKILCPSGLTQAGEAMMLEGALRAAPSFMDPERLKSGWVDLLPYLLKNPSLNIDAEDAAGVRAIGCWASTVLTYALRFGVPTRGHVATAQFLLHHGCNANSGVRGSPLIEMCSSMRFNCETAGFIHDIAKLLIENGADLAATDYDGRTVLFRALLLSRGANVNAATSEGKTALWEFVEKFGNLPTTGIREYKGSHAIPMLELLIKHGANINAKDTTTNTNFRCHITRLGLSGDPYVEEIQRVIKNRAMELHRAWYEDNFMLNVTPSAQELYVRSNMLTVTPWSQTMALHSSSW</sequence>
<reference evidence="6" key="1">
    <citation type="journal article" date="2023" name="Mol. Phylogenet. Evol.">
        <title>Genome-scale phylogeny and comparative genomics of the fungal order Sordariales.</title>
        <authorList>
            <person name="Hensen N."/>
            <person name="Bonometti L."/>
            <person name="Westerberg I."/>
            <person name="Brannstrom I.O."/>
            <person name="Guillou S."/>
            <person name="Cros-Aarteil S."/>
            <person name="Calhoun S."/>
            <person name="Haridas S."/>
            <person name="Kuo A."/>
            <person name="Mondo S."/>
            <person name="Pangilinan J."/>
            <person name="Riley R."/>
            <person name="LaButti K."/>
            <person name="Andreopoulos B."/>
            <person name="Lipzen A."/>
            <person name="Chen C."/>
            <person name="Yan M."/>
            <person name="Daum C."/>
            <person name="Ng V."/>
            <person name="Clum A."/>
            <person name="Steindorff A."/>
            <person name="Ohm R.A."/>
            <person name="Martin F."/>
            <person name="Silar P."/>
            <person name="Natvig D.O."/>
            <person name="Lalanne C."/>
            <person name="Gautier V."/>
            <person name="Ament-Velasquez S.L."/>
            <person name="Kruys A."/>
            <person name="Hutchinson M.I."/>
            <person name="Powell A.J."/>
            <person name="Barry K."/>
            <person name="Miller A.N."/>
            <person name="Grigoriev I.V."/>
            <person name="Debuchy R."/>
            <person name="Gladieux P."/>
            <person name="Hiltunen Thoren M."/>
            <person name="Johannesson H."/>
        </authorList>
    </citation>
    <scope>NUCLEOTIDE SEQUENCE</scope>
    <source>
        <strain evidence="6">PSN293</strain>
    </source>
</reference>
<evidence type="ECO:0000256" key="2">
    <source>
        <dbReference type="PROSITE-ProRule" id="PRU00023"/>
    </source>
</evidence>
<comment type="caution">
    <text evidence="6">The sequence shown here is derived from an EMBL/GenBank/DDBJ whole genome shotgun (WGS) entry which is preliminary data.</text>
</comment>
<evidence type="ECO:0000259" key="3">
    <source>
        <dbReference type="Pfam" id="PF22939"/>
    </source>
</evidence>
<dbReference type="Gene3D" id="1.25.40.20">
    <property type="entry name" value="Ankyrin repeat-containing domain"/>
    <property type="match status" value="3"/>
</dbReference>
<dbReference type="PRINTS" id="PR01415">
    <property type="entry name" value="ANKYRIN"/>
</dbReference>
<feature type="domain" description="Nephrocystin 3-like N-terminal" evidence="5">
    <location>
        <begin position="2"/>
        <end position="125"/>
    </location>
</feature>
<dbReference type="PANTHER" id="PTHR10039">
    <property type="entry name" value="AMELOGENIN"/>
    <property type="match status" value="1"/>
</dbReference>
<dbReference type="InterPro" id="IPR055497">
    <property type="entry name" value="DUF7069"/>
</dbReference>
<feature type="domain" description="DUF7069" evidence="4">
    <location>
        <begin position="160"/>
        <end position="219"/>
    </location>
</feature>
<feature type="repeat" description="ANK" evidence="2">
    <location>
        <begin position="526"/>
        <end position="558"/>
    </location>
</feature>
<evidence type="ECO:0000313" key="7">
    <source>
        <dbReference type="Proteomes" id="UP001301769"/>
    </source>
</evidence>
<dbReference type="InterPro" id="IPR002110">
    <property type="entry name" value="Ankyrin_rpt"/>
</dbReference>
<protein>
    <recommendedName>
        <fullName evidence="8">NACHT domain-containing protein</fullName>
    </recommendedName>
</protein>
<keyword evidence="2" id="KW-0040">ANK repeat</keyword>
<dbReference type="PROSITE" id="PS50297">
    <property type="entry name" value="ANK_REP_REGION"/>
    <property type="match status" value="1"/>
</dbReference>
<dbReference type="SMART" id="SM00248">
    <property type="entry name" value="ANK"/>
    <property type="match status" value="5"/>
</dbReference>
<dbReference type="InterPro" id="IPR054471">
    <property type="entry name" value="GPIID_WHD"/>
</dbReference>
<dbReference type="Pfam" id="PF22939">
    <property type="entry name" value="WHD_GPIID"/>
    <property type="match status" value="1"/>
</dbReference>
<evidence type="ECO:0000256" key="1">
    <source>
        <dbReference type="ARBA" id="ARBA00022737"/>
    </source>
</evidence>
<evidence type="ECO:0000313" key="6">
    <source>
        <dbReference type="EMBL" id="KAK4206162.1"/>
    </source>
</evidence>
<reference evidence="6" key="2">
    <citation type="submission" date="2023-05" db="EMBL/GenBank/DDBJ databases">
        <authorList>
            <consortium name="Lawrence Berkeley National Laboratory"/>
            <person name="Steindorff A."/>
            <person name="Hensen N."/>
            <person name="Bonometti L."/>
            <person name="Westerberg I."/>
            <person name="Brannstrom I.O."/>
            <person name="Guillou S."/>
            <person name="Cros-Aarteil S."/>
            <person name="Calhoun S."/>
            <person name="Haridas S."/>
            <person name="Kuo A."/>
            <person name="Mondo S."/>
            <person name="Pangilinan J."/>
            <person name="Riley R."/>
            <person name="Labutti K."/>
            <person name="Andreopoulos B."/>
            <person name="Lipzen A."/>
            <person name="Chen C."/>
            <person name="Yanf M."/>
            <person name="Daum C."/>
            <person name="Ng V."/>
            <person name="Clum A."/>
            <person name="Ohm R."/>
            <person name="Martin F."/>
            <person name="Silar P."/>
            <person name="Natvig D."/>
            <person name="Lalanne C."/>
            <person name="Gautier V."/>
            <person name="Ament-Velasquez S.L."/>
            <person name="Kruys A."/>
            <person name="Hutchinson M.I."/>
            <person name="Powell A.J."/>
            <person name="Barry K."/>
            <person name="Miller A.N."/>
            <person name="Grigoriev I.V."/>
            <person name="Debuchy R."/>
            <person name="Gladieux P."/>
            <person name="Thoren M.H."/>
            <person name="Johannesson H."/>
        </authorList>
    </citation>
    <scope>NUCLEOTIDE SEQUENCE</scope>
    <source>
        <strain evidence="6">PSN293</strain>
    </source>
</reference>
<evidence type="ECO:0008006" key="8">
    <source>
        <dbReference type="Google" id="ProtNLM"/>
    </source>
</evidence>
<dbReference type="SUPFAM" id="SSF48403">
    <property type="entry name" value="Ankyrin repeat"/>
    <property type="match status" value="1"/>
</dbReference>
<proteinExistence type="predicted"/>
<dbReference type="EMBL" id="MU858488">
    <property type="protein sequence ID" value="KAK4206162.1"/>
    <property type="molecule type" value="Genomic_DNA"/>
</dbReference>